<keyword evidence="1" id="KW-0812">Transmembrane</keyword>
<organism evidence="2 3">
    <name type="scientific">Candidatus Paraluminiphilus aquimaris</name>
    <dbReference type="NCBI Taxonomy" id="2518994"/>
    <lineage>
        <taxon>Bacteria</taxon>
        <taxon>Pseudomonadati</taxon>
        <taxon>Pseudomonadota</taxon>
        <taxon>Gammaproteobacteria</taxon>
        <taxon>Cellvibrionales</taxon>
        <taxon>Halieaceae</taxon>
        <taxon>Candidatus Paraluminiphilus</taxon>
    </lineage>
</organism>
<evidence type="ECO:0000313" key="3">
    <source>
        <dbReference type="Proteomes" id="UP001317963"/>
    </source>
</evidence>
<protein>
    <recommendedName>
        <fullName evidence="4">YiaAB two helix domain-containing protein</fullName>
    </recommendedName>
</protein>
<sequence length="91" mass="10015">MNKAFGASVFLMLVSAIALSEIDDYFGSWAFYALGTIMVTVAYLRKGDAIYFWAGIFIMGVTFGAANITSEIYRETSDMYQEAAGSTESDY</sequence>
<keyword evidence="3" id="KW-1185">Reference proteome</keyword>
<dbReference type="Proteomes" id="UP001317963">
    <property type="component" value="Chromosome"/>
</dbReference>
<name>A0ABY6Q7B6_9GAMM</name>
<dbReference type="RefSeq" id="WP_279240863.1">
    <property type="nucleotide sequence ID" value="NZ_CP036501.1"/>
</dbReference>
<gene>
    <name evidence="2" type="ORF">E0F26_06560</name>
</gene>
<keyword evidence="1" id="KW-0472">Membrane</keyword>
<evidence type="ECO:0000256" key="1">
    <source>
        <dbReference type="SAM" id="Phobius"/>
    </source>
</evidence>
<evidence type="ECO:0000313" key="2">
    <source>
        <dbReference type="EMBL" id="UZP74420.1"/>
    </source>
</evidence>
<reference evidence="2 3" key="1">
    <citation type="submission" date="2019-02" db="EMBL/GenBank/DDBJ databases">
        <title>Halieaceae_genomes.</title>
        <authorList>
            <person name="Li S.-H."/>
        </authorList>
    </citation>
    <scope>NUCLEOTIDE SEQUENCE [LARGE SCALE GENOMIC DNA]</scope>
    <source>
        <strain evidence="2 3">JH123</strain>
    </source>
</reference>
<dbReference type="EMBL" id="CP036501">
    <property type="protein sequence ID" value="UZP74420.1"/>
    <property type="molecule type" value="Genomic_DNA"/>
</dbReference>
<accession>A0ABY6Q7B6</accession>
<feature type="transmembrane region" description="Helical" evidence="1">
    <location>
        <begin position="51"/>
        <end position="70"/>
    </location>
</feature>
<proteinExistence type="predicted"/>
<evidence type="ECO:0008006" key="4">
    <source>
        <dbReference type="Google" id="ProtNLM"/>
    </source>
</evidence>
<keyword evidence="1" id="KW-1133">Transmembrane helix</keyword>
<feature type="transmembrane region" description="Helical" evidence="1">
    <location>
        <begin position="28"/>
        <end position="44"/>
    </location>
</feature>